<dbReference type="Gene3D" id="1.10.10.10">
    <property type="entry name" value="Winged helix-like DNA-binding domain superfamily/Winged helix DNA-binding domain"/>
    <property type="match status" value="1"/>
</dbReference>
<gene>
    <name evidence="5" type="ORF">LH29_02090</name>
</gene>
<dbReference type="InterPro" id="IPR001845">
    <property type="entry name" value="HTH_ArsR_DNA-bd_dom"/>
</dbReference>
<evidence type="ECO:0000259" key="4">
    <source>
        <dbReference type="PROSITE" id="PS50987"/>
    </source>
</evidence>
<dbReference type="AlphaFoldDB" id="A0A0D8JBP3"/>
<evidence type="ECO:0000313" key="6">
    <source>
        <dbReference type="Proteomes" id="UP000032544"/>
    </source>
</evidence>
<dbReference type="SUPFAM" id="SSF46785">
    <property type="entry name" value="Winged helix' DNA-binding domain"/>
    <property type="match status" value="1"/>
</dbReference>
<dbReference type="InterPro" id="IPR051081">
    <property type="entry name" value="HTH_MetalResp_TranReg"/>
</dbReference>
<dbReference type="STRING" id="1544798.LH29_02090"/>
<protein>
    <submittedName>
        <fullName evidence="5">ArsR family transcriptional regulator</fullName>
    </submittedName>
</protein>
<keyword evidence="2" id="KW-0238">DNA-binding</keyword>
<evidence type="ECO:0000256" key="3">
    <source>
        <dbReference type="ARBA" id="ARBA00023163"/>
    </source>
</evidence>
<dbReference type="InterPro" id="IPR011991">
    <property type="entry name" value="ArsR-like_HTH"/>
</dbReference>
<dbReference type="CDD" id="cd00090">
    <property type="entry name" value="HTH_ARSR"/>
    <property type="match status" value="1"/>
</dbReference>
<dbReference type="InterPro" id="IPR036388">
    <property type="entry name" value="WH-like_DNA-bd_sf"/>
</dbReference>
<organism evidence="5 6">
    <name type="scientific">Draconibacterium sediminis</name>
    <dbReference type="NCBI Taxonomy" id="1544798"/>
    <lineage>
        <taxon>Bacteria</taxon>
        <taxon>Pseudomonadati</taxon>
        <taxon>Bacteroidota</taxon>
        <taxon>Bacteroidia</taxon>
        <taxon>Marinilabiliales</taxon>
        <taxon>Prolixibacteraceae</taxon>
        <taxon>Draconibacterium</taxon>
    </lineage>
</organism>
<dbReference type="Pfam" id="PF12840">
    <property type="entry name" value="HTH_20"/>
    <property type="match status" value="1"/>
</dbReference>
<dbReference type="GO" id="GO:0003677">
    <property type="term" value="F:DNA binding"/>
    <property type="evidence" value="ECO:0007669"/>
    <property type="project" value="UniProtKB-KW"/>
</dbReference>
<comment type="caution">
    <text evidence="5">The sequence shown here is derived from an EMBL/GenBank/DDBJ whole genome shotgun (WGS) entry which is preliminary data.</text>
</comment>
<dbReference type="Proteomes" id="UP000032544">
    <property type="component" value="Unassembled WGS sequence"/>
</dbReference>
<dbReference type="OrthoDB" id="9802016at2"/>
<name>A0A0D8JBP3_9BACT</name>
<dbReference type="PRINTS" id="PR00778">
    <property type="entry name" value="HTHARSR"/>
</dbReference>
<keyword evidence="3" id="KW-0804">Transcription</keyword>
<dbReference type="PROSITE" id="PS50987">
    <property type="entry name" value="HTH_ARSR_2"/>
    <property type="match status" value="1"/>
</dbReference>
<dbReference type="InterPro" id="IPR036390">
    <property type="entry name" value="WH_DNA-bd_sf"/>
</dbReference>
<dbReference type="PANTHER" id="PTHR33154:SF33">
    <property type="entry name" value="TRANSCRIPTIONAL REPRESSOR SDPR"/>
    <property type="match status" value="1"/>
</dbReference>
<dbReference type="GO" id="GO:0003700">
    <property type="term" value="F:DNA-binding transcription factor activity"/>
    <property type="evidence" value="ECO:0007669"/>
    <property type="project" value="InterPro"/>
</dbReference>
<feature type="domain" description="HTH arsR-type" evidence="4">
    <location>
        <begin position="7"/>
        <end position="100"/>
    </location>
</feature>
<reference evidence="5 6" key="1">
    <citation type="submission" date="2014-09" db="EMBL/GenBank/DDBJ databases">
        <title>Draft Genome Sequence of Draconibacterium sp. JN14CK-3.</title>
        <authorList>
            <person name="Dong C."/>
            <person name="Lai Q."/>
            <person name="Shao Z."/>
        </authorList>
    </citation>
    <scope>NUCLEOTIDE SEQUENCE [LARGE SCALE GENOMIC DNA]</scope>
    <source>
        <strain evidence="5 6">JN14CK-3</strain>
    </source>
</reference>
<evidence type="ECO:0000256" key="1">
    <source>
        <dbReference type="ARBA" id="ARBA00023015"/>
    </source>
</evidence>
<accession>A0A0D8JBP3</accession>
<dbReference type="PANTHER" id="PTHR33154">
    <property type="entry name" value="TRANSCRIPTIONAL REGULATOR, ARSR FAMILY"/>
    <property type="match status" value="1"/>
</dbReference>
<sequence length="100" mass="11414">MVDIKEINVERLEVAASMLKAMAHPMRIAILKHLEGGKKLTVTEIHELLKIEQSTTSHHLGILRDKGVLCSKREGKNTYYYLRYNILSQIVDCLETCTCD</sequence>
<evidence type="ECO:0000313" key="5">
    <source>
        <dbReference type="EMBL" id="KJF44322.1"/>
    </source>
</evidence>
<dbReference type="EMBL" id="JRHC01000001">
    <property type="protein sequence ID" value="KJF44322.1"/>
    <property type="molecule type" value="Genomic_DNA"/>
</dbReference>
<keyword evidence="1" id="KW-0805">Transcription regulation</keyword>
<keyword evidence="6" id="KW-1185">Reference proteome</keyword>
<dbReference type="RefSeq" id="WP_045025876.1">
    <property type="nucleotide sequence ID" value="NZ_CAJXKZ010000016.1"/>
</dbReference>
<proteinExistence type="predicted"/>
<dbReference type="NCBIfam" id="NF033788">
    <property type="entry name" value="HTH_metalloreg"/>
    <property type="match status" value="1"/>
</dbReference>
<evidence type="ECO:0000256" key="2">
    <source>
        <dbReference type="ARBA" id="ARBA00023125"/>
    </source>
</evidence>
<dbReference type="SMART" id="SM00418">
    <property type="entry name" value="HTH_ARSR"/>
    <property type="match status" value="1"/>
</dbReference>